<evidence type="ECO:0000259" key="1">
    <source>
        <dbReference type="Pfam" id="PF04937"/>
    </source>
</evidence>
<organism evidence="2 3">
    <name type="scientific">Caligus rogercresseyi</name>
    <name type="common">Sea louse</name>
    <dbReference type="NCBI Taxonomy" id="217165"/>
    <lineage>
        <taxon>Eukaryota</taxon>
        <taxon>Metazoa</taxon>
        <taxon>Ecdysozoa</taxon>
        <taxon>Arthropoda</taxon>
        <taxon>Crustacea</taxon>
        <taxon>Multicrustacea</taxon>
        <taxon>Hexanauplia</taxon>
        <taxon>Copepoda</taxon>
        <taxon>Siphonostomatoida</taxon>
        <taxon>Caligidae</taxon>
        <taxon>Caligus</taxon>
    </lineage>
</organism>
<gene>
    <name evidence="2" type="ORF">FKW44_008415</name>
</gene>
<dbReference type="InterPro" id="IPR007021">
    <property type="entry name" value="DUF659"/>
</dbReference>
<sequence length="139" mass="15888">IRRGEGEDCGINATSENCMYYARWMVQNDPVIAHAFCDGQKTYLLNLIECGTAQKTAEYCAQILCKAIQQMKNEYQKDVFAICTDNEAKMKKLCKLLNVRHPDMITYGCNAHYLALLEADTSSMSVMKKVLEVHKFFRT</sequence>
<dbReference type="AlphaFoldDB" id="A0A7T8KG32"/>
<dbReference type="OrthoDB" id="6427447at2759"/>
<evidence type="ECO:0000313" key="2">
    <source>
        <dbReference type="EMBL" id="QQP55277.1"/>
    </source>
</evidence>
<dbReference type="EMBL" id="CP045894">
    <property type="protein sequence ID" value="QQP55277.1"/>
    <property type="molecule type" value="Genomic_DNA"/>
</dbReference>
<dbReference type="Proteomes" id="UP000595437">
    <property type="component" value="Chromosome 5"/>
</dbReference>
<reference evidence="3" key="1">
    <citation type="submission" date="2021-01" db="EMBL/GenBank/DDBJ databases">
        <title>Caligus Genome Assembly.</title>
        <authorList>
            <person name="Gallardo-Escarate C."/>
        </authorList>
    </citation>
    <scope>NUCLEOTIDE SEQUENCE [LARGE SCALE GENOMIC DNA]</scope>
</reference>
<keyword evidence="3" id="KW-1185">Reference proteome</keyword>
<proteinExistence type="predicted"/>
<feature type="non-terminal residue" evidence="2">
    <location>
        <position position="1"/>
    </location>
</feature>
<protein>
    <recommendedName>
        <fullName evidence="1">DUF659 domain-containing protein</fullName>
    </recommendedName>
</protein>
<feature type="non-terminal residue" evidence="2">
    <location>
        <position position="139"/>
    </location>
</feature>
<accession>A0A7T8KG32</accession>
<dbReference type="Pfam" id="PF04937">
    <property type="entry name" value="DUF659"/>
    <property type="match status" value="1"/>
</dbReference>
<name>A0A7T8KG32_CALRO</name>
<evidence type="ECO:0000313" key="3">
    <source>
        <dbReference type="Proteomes" id="UP000595437"/>
    </source>
</evidence>
<feature type="domain" description="DUF659" evidence="1">
    <location>
        <begin position="41"/>
        <end position="133"/>
    </location>
</feature>